<reference evidence="6" key="1">
    <citation type="submission" date="2023-08" db="EMBL/GenBank/DDBJ databases">
        <title>Rhodospirillaceae gen. nov., a novel taxon isolated from the Yangtze River Yuezi River estuary sludge.</title>
        <authorList>
            <person name="Ruan L."/>
        </authorList>
    </citation>
    <scope>NUCLEOTIDE SEQUENCE [LARGE SCALE GENOMIC DNA]</scope>
    <source>
        <strain evidence="6">R-7</strain>
    </source>
</reference>
<keyword evidence="6" id="KW-1185">Reference proteome</keyword>
<dbReference type="GO" id="GO:0052621">
    <property type="term" value="F:diguanylate cyclase activity"/>
    <property type="evidence" value="ECO:0007669"/>
    <property type="project" value="UniProtKB-EC"/>
</dbReference>
<feature type="coiled-coil region" evidence="3">
    <location>
        <begin position="155"/>
        <end position="182"/>
    </location>
</feature>
<accession>A0ABU0YIZ6</accession>
<evidence type="ECO:0000256" key="2">
    <source>
        <dbReference type="ARBA" id="ARBA00034247"/>
    </source>
</evidence>
<evidence type="ECO:0000313" key="5">
    <source>
        <dbReference type="EMBL" id="MDQ7247690.1"/>
    </source>
</evidence>
<feature type="domain" description="GGDEF" evidence="4">
    <location>
        <begin position="213"/>
        <end position="348"/>
    </location>
</feature>
<gene>
    <name evidence="5" type="ORF">Q8A70_08425</name>
</gene>
<keyword evidence="3" id="KW-0175">Coiled coil</keyword>
<dbReference type="Pfam" id="PF00990">
    <property type="entry name" value="GGDEF"/>
    <property type="match status" value="1"/>
</dbReference>
<dbReference type="PROSITE" id="PS50887">
    <property type="entry name" value="GGDEF"/>
    <property type="match status" value="1"/>
</dbReference>
<dbReference type="SUPFAM" id="SSF55073">
    <property type="entry name" value="Nucleotide cyclase"/>
    <property type="match status" value="1"/>
</dbReference>
<comment type="caution">
    <text evidence="5">The sequence shown here is derived from an EMBL/GenBank/DDBJ whole genome shotgun (WGS) entry which is preliminary data.</text>
</comment>
<evidence type="ECO:0000256" key="3">
    <source>
        <dbReference type="SAM" id="Coils"/>
    </source>
</evidence>
<dbReference type="InterPro" id="IPR043128">
    <property type="entry name" value="Rev_trsase/Diguanyl_cyclase"/>
</dbReference>
<proteinExistence type="predicted"/>
<dbReference type="Gene3D" id="3.30.70.270">
    <property type="match status" value="1"/>
</dbReference>
<dbReference type="CDD" id="cd01949">
    <property type="entry name" value="GGDEF"/>
    <property type="match status" value="1"/>
</dbReference>
<dbReference type="EC" id="2.7.7.65" evidence="1"/>
<comment type="catalytic activity">
    <reaction evidence="2">
        <text>2 GTP = 3',3'-c-di-GMP + 2 diphosphate</text>
        <dbReference type="Rhea" id="RHEA:24898"/>
        <dbReference type="ChEBI" id="CHEBI:33019"/>
        <dbReference type="ChEBI" id="CHEBI:37565"/>
        <dbReference type="ChEBI" id="CHEBI:58805"/>
        <dbReference type="EC" id="2.7.7.65"/>
    </reaction>
</comment>
<dbReference type="NCBIfam" id="TIGR00254">
    <property type="entry name" value="GGDEF"/>
    <property type="match status" value="1"/>
</dbReference>
<dbReference type="InterPro" id="IPR000160">
    <property type="entry name" value="GGDEF_dom"/>
</dbReference>
<dbReference type="InterPro" id="IPR029787">
    <property type="entry name" value="Nucleotide_cyclase"/>
</dbReference>
<dbReference type="SMART" id="SM00267">
    <property type="entry name" value="GGDEF"/>
    <property type="match status" value="1"/>
</dbReference>
<keyword evidence="5" id="KW-0548">Nucleotidyltransferase</keyword>
<evidence type="ECO:0000259" key="4">
    <source>
        <dbReference type="PROSITE" id="PS50887"/>
    </source>
</evidence>
<dbReference type="InterPro" id="IPR050469">
    <property type="entry name" value="Diguanylate_Cyclase"/>
</dbReference>
<evidence type="ECO:0000256" key="1">
    <source>
        <dbReference type="ARBA" id="ARBA00012528"/>
    </source>
</evidence>
<dbReference type="PANTHER" id="PTHR45138:SF9">
    <property type="entry name" value="DIGUANYLATE CYCLASE DGCM-RELATED"/>
    <property type="match status" value="1"/>
</dbReference>
<dbReference type="PANTHER" id="PTHR45138">
    <property type="entry name" value="REGULATORY COMPONENTS OF SENSORY TRANSDUCTION SYSTEM"/>
    <property type="match status" value="1"/>
</dbReference>
<sequence length="348" mass="38205">MGTQSTFNEDLQSAKSLADAALTEMSKYGVPATPPNYCVWYNYVAKAIAGLTRDIDERIALQKGFGWQANQALFERYFGTDVESAAVRKSGSQLKQTVGRVLLRLDAAGQDAVAFGETLVQAHGSLKTVPVIEGSKVQAVVHRLSGATNDMVKRNRDLETELRKSTDEITTLQDRLEQARREAFTDALTGIGNRRCFDLALVEHGERAANGELELCLLLIDIDHFKKFNDSYGHRIGDQVLKVVGGQLKQLSRGTDIAARYGGEEFALLLVGAPIDIAMRRADQLREALASQYLRNKATGDLYGQVTVSIGVAKYRMTDNVESFIGRADEALYQAKNTGRNRVIAEAA</sequence>
<dbReference type="EMBL" id="JAUYVI010000003">
    <property type="protein sequence ID" value="MDQ7247690.1"/>
    <property type="molecule type" value="Genomic_DNA"/>
</dbReference>
<dbReference type="RefSeq" id="WP_379955125.1">
    <property type="nucleotide sequence ID" value="NZ_JAUYVI010000003.1"/>
</dbReference>
<organism evidence="5 6">
    <name type="scientific">Dongia sedimenti</name>
    <dbReference type="NCBI Taxonomy" id="3064282"/>
    <lineage>
        <taxon>Bacteria</taxon>
        <taxon>Pseudomonadati</taxon>
        <taxon>Pseudomonadota</taxon>
        <taxon>Alphaproteobacteria</taxon>
        <taxon>Rhodospirillales</taxon>
        <taxon>Dongiaceae</taxon>
        <taxon>Dongia</taxon>
    </lineage>
</organism>
<keyword evidence="5" id="KW-0808">Transferase</keyword>
<name>A0ABU0YIZ6_9PROT</name>
<protein>
    <recommendedName>
        <fullName evidence="1">diguanylate cyclase</fullName>
        <ecNumber evidence="1">2.7.7.65</ecNumber>
    </recommendedName>
</protein>
<dbReference type="Proteomes" id="UP001230156">
    <property type="component" value="Unassembled WGS sequence"/>
</dbReference>
<evidence type="ECO:0000313" key="6">
    <source>
        <dbReference type="Proteomes" id="UP001230156"/>
    </source>
</evidence>